<dbReference type="EMBL" id="GBXM01107634">
    <property type="protein sequence ID" value="JAH00943.1"/>
    <property type="molecule type" value="Transcribed_RNA"/>
</dbReference>
<dbReference type="AlphaFoldDB" id="A0A0E9PAS2"/>
<accession>A0A0E9PAS2</accession>
<reference evidence="1" key="1">
    <citation type="submission" date="2014-11" db="EMBL/GenBank/DDBJ databases">
        <authorList>
            <person name="Amaro Gonzalez C."/>
        </authorList>
    </citation>
    <scope>NUCLEOTIDE SEQUENCE</scope>
</reference>
<reference evidence="1" key="2">
    <citation type="journal article" date="2015" name="Fish Shellfish Immunol.">
        <title>Early steps in the European eel (Anguilla anguilla)-Vibrio vulnificus interaction in the gills: Role of the RtxA13 toxin.</title>
        <authorList>
            <person name="Callol A."/>
            <person name="Pajuelo D."/>
            <person name="Ebbesson L."/>
            <person name="Teles M."/>
            <person name="MacKenzie S."/>
            <person name="Amaro C."/>
        </authorList>
    </citation>
    <scope>NUCLEOTIDE SEQUENCE</scope>
</reference>
<organism evidence="1">
    <name type="scientific">Anguilla anguilla</name>
    <name type="common">European freshwater eel</name>
    <name type="synonym">Muraena anguilla</name>
    <dbReference type="NCBI Taxonomy" id="7936"/>
    <lineage>
        <taxon>Eukaryota</taxon>
        <taxon>Metazoa</taxon>
        <taxon>Chordata</taxon>
        <taxon>Craniata</taxon>
        <taxon>Vertebrata</taxon>
        <taxon>Euteleostomi</taxon>
        <taxon>Actinopterygii</taxon>
        <taxon>Neopterygii</taxon>
        <taxon>Teleostei</taxon>
        <taxon>Anguilliformes</taxon>
        <taxon>Anguillidae</taxon>
        <taxon>Anguilla</taxon>
    </lineage>
</organism>
<name>A0A0E9PAS2_ANGAN</name>
<protein>
    <submittedName>
        <fullName evidence="1">Uncharacterized protein</fullName>
    </submittedName>
</protein>
<evidence type="ECO:0000313" key="1">
    <source>
        <dbReference type="EMBL" id="JAH00943.1"/>
    </source>
</evidence>
<sequence length="70" mass="8096">MRQLMLQVHTAAGLTENMFSCGFGCCKIQYPLFRLAHTSTFLCKYIFYLLAERVSRIAFNFLFGRGEVPH</sequence>
<proteinExistence type="predicted"/>